<gene>
    <name evidence="4" type="ORF">M378DRAFT_8868</name>
</gene>
<evidence type="ECO:0000259" key="3">
    <source>
        <dbReference type="SMART" id="SM01117"/>
    </source>
</evidence>
<dbReference type="Pfam" id="PF00173">
    <property type="entry name" value="Cyt-b5"/>
    <property type="match status" value="1"/>
</dbReference>
<evidence type="ECO:0000256" key="2">
    <source>
        <dbReference type="SAM" id="MobiDB-lite"/>
    </source>
</evidence>
<dbReference type="Proteomes" id="UP000054549">
    <property type="component" value="Unassembled WGS sequence"/>
</dbReference>
<name>A0A0C2XGW6_AMAMK</name>
<evidence type="ECO:0000256" key="1">
    <source>
        <dbReference type="ARBA" id="ARBA00038357"/>
    </source>
</evidence>
<evidence type="ECO:0000313" key="4">
    <source>
        <dbReference type="EMBL" id="KIL68188.1"/>
    </source>
</evidence>
<feature type="compositionally biased region" description="Polar residues" evidence="2">
    <location>
        <begin position="16"/>
        <end position="29"/>
    </location>
</feature>
<dbReference type="GO" id="GO:0016020">
    <property type="term" value="C:membrane"/>
    <property type="evidence" value="ECO:0007669"/>
    <property type="project" value="TreeGrafter"/>
</dbReference>
<feature type="domain" description="Cytochrome b5 heme-binding" evidence="3">
    <location>
        <begin position="152"/>
        <end position="250"/>
    </location>
</feature>
<dbReference type="InterPro" id="IPR036400">
    <property type="entry name" value="Cyt_B5-like_heme/steroid_sf"/>
</dbReference>
<dbReference type="GO" id="GO:0012505">
    <property type="term" value="C:endomembrane system"/>
    <property type="evidence" value="ECO:0007669"/>
    <property type="project" value="TreeGrafter"/>
</dbReference>
<dbReference type="Gene3D" id="3.10.120.10">
    <property type="entry name" value="Cytochrome b5-like heme/steroid binding domain"/>
    <property type="match status" value="1"/>
</dbReference>
<feature type="region of interest" description="Disordered" evidence="2">
    <location>
        <begin position="1"/>
        <end position="29"/>
    </location>
</feature>
<feature type="compositionally biased region" description="Polar residues" evidence="2">
    <location>
        <begin position="273"/>
        <end position="286"/>
    </location>
</feature>
<dbReference type="EMBL" id="KN818229">
    <property type="protein sequence ID" value="KIL68188.1"/>
    <property type="molecule type" value="Genomic_DNA"/>
</dbReference>
<dbReference type="InterPro" id="IPR001199">
    <property type="entry name" value="Cyt_B5-like_heme/steroid-bd"/>
</dbReference>
<feature type="region of interest" description="Disordered" evidence="2">
    <location>
        <begin position="256"/>
        <end position="298"/>
    </location>
</feature>
<dbReference type="PANTHER" id="PTHR10281:SF76">
    <property type="entry name" value="CALCUTTA CUP-RELATED"/>
    <property type="match status" value="1"/>
</dbReference>
<comment type="similarity">
    <text evidence="1">Belongs to the cytochrome b5 family. MAPR subfamily.</text>
</comment>
<dbReference type="SUPFAM" id="SSF55856">
    <property type="entry name" value="Cytochrome b5-like heme/steroid binding domain"/>
    <property type="match status" value="1"/>
</dbReference>
<organism evidence="4 5">
    <name type="scientific">Amanita muscaria (strain Koide BX008)</name>
    <dbReference type="NCBI Taxonomy" id="946122"/>
    <lineage>
        <taxon>Eukaryota</taxon>
        <taxon>Fungi</taxon>
        <taxon>Dikarya</taxon>
        <taxon>Basidiomycota</taxon>
        <taxon>Agaricomycotina</taxon>
        <taxon>Agaricomycetes</taxon>
        <taxon>Agaricomycetidae</taxon>
        <taxon>Agaricales</taxon>
        <taxon>Pluteineae</taxon>
        <taxon>Amanitaceae</taxon>
        <taxon>Amanita</taxon>
    </lineage>
</organism>
<sequence>MVEAHDRPTHKEDTTKSTTRNATLPIRTVSTKPANRPFLAYVHVGSSCTEADQVTVPRYKEHRDRQEALHAAWLKKKEDREERIARGEKVGPLEPDPTAQKEVGLLGLLKLILYMTIIVAIAGKFITGSFTWEYHSKWLLLKTYWPTGQRLFSERLLSEFDGTVPGKPIYLAASIDGDVYDVTKGLAYQPGGSYSFFAGIDAARAFGTGCFKEHRTHDIRGLDDNEMKSLVHWKHFYAEHATYFKIGRVLHKPIDPATPIPEHCDPKKRTKNGPASRTDSPISSSEMKGDGKTQHREL</sequence>
<dbReference type="AlphaFoldDB" id="A0A0C2XGW6"/>
<feature type="compositionally biased region" description="Basic and acidic residues" evidence="2">
    <location>
        <begin position="1"/>
        <end position="15"/>
    </location>
</feature>
<keyword evidence="5" id="KW-1185">Reference proteome</keyword>
<evidence type="ECO:0000313" key="5">
    <source>
        <dbReference type="Proteomes" id="UP000054549"/>
    </source>
</evidence>
<dbReference type="InterPro" id="IPR050577">
    <property type="entry name" value="MAPR/NEUFC/NENF-like"/>
</dbReference>
<dbReference type="OrthoDB" id="10257697at2759"/>
<accession>A0A0C2XGW6</accession>
<dbReference type="PANTHER" id="PTHR10281">
    <property type="entry name" value="MEMBRANE-ASSOCIATED PROGESTERONE RECEPTOR COMPONENT-RELATED"/>
    <property type="match status" value="1"/>
</dbReference>
<proteinExistence type="inferred from homology"/>
<dbReference type="SMART" id="SM01117">
    <property type="entry name" value="Cyt-b5"/>
    <property type="match status" value="1"/>
</dbReference>
<dbReference type="HOGENOM" id="CLU_070889_1_0_1"/>
<feature type="compositionally biased region" description="Basic and acidic residues" evidence="2">
    <location>
        <begin position="287"/>
        <end position="298"/>
    </location>
</feature>
<reference evidence="4 5" key="1">
    <citation type="submission" date="2014-04" db="EMBL/GenBank/DDBJ databases">
        <title>Evolutionary Origins and Diversification of the Mycorrhizal Mutualists.</title>
        <authorList>
            <consortium name="DOE Joint Genome Institute"/>
            <consortium name="Mycorrhizal Genomics Consortium"/>
            <person name="Kohler A."/>
            <person name="Kuo A."/>
            <person name="Nagy L.G."/>
            <person name="Floudas D."/>
            <person name="Copeland A."/>
            <person name="Barry K.W."/>
            <person name="Cichocki N."/>
            <person name="Veneault-Fourrey C."/>
            <person name="LaButti K."/>
            <person name="Lindquist E.A."/>
            <person name="Lipzen A."/>
            <person name="Lundell T."/>
            <person name="Morin E."/>
            <person name="Murat C."/>
            <person name="Riley R."/>
            <person name="Ohm R."/>
            <person name="Sun H."/>
            <person name="Tunlid A."/>
            <person name="Henrissat B."/>
            <person name="Grigoriev I.V."/>
            <person name="Hibbett D.S."/>
            <person name="Martin F."/>
        </authorList>
    </citation>
    <scope>NUCLEOTIDE SEQUENCE [LARGE SCALE GENOMIC DNA]</scope>
    <source>
        <strain evidence="4 5">Koide BX008</strain>
    </source>
</reference>
<dbReference type="InParanoid" id="A0A0C2XGW6"/>
<protein>
    <recommendedName>
        <fullName evidence="3">Cytochrome b5 heme-binding domain-containing protein</fullName>
    </recommendedName>
</protein>